<dbReference type="SUPFAM" id="SSF48726">
    <property type="entry name" value="Immunoglobulin"/>
    <property type="match status" value="2"/>
</dbReference>
<feature type="region of interest" description="Disordered" evidence="1">
    <location>
        <begin position="291"/>
        <end position="338"/>
    </location>
</feature>
<sequence length="426" mass="49343">MYKFAYLGDSIKFKCNAVGRPQPKVHWYRNGKYMNYSYLASHSRLKEKGMSLEVHRIEVSDRGNWTCRVWNKEGSVSRNYTLHIVDFCDYFLNVGIHPSRVPEECLCQWVVQHKESSNKAAEDPLFHLRALPQLRADIDLSGFLTNFTKCQKYYNEGKIEEIVKLRTQPRILIKQQKENNQQNNKNNFSLKSTTTTSTTNPPITTFSAVLSTTTIPSTKQQKFHPIKFFDYLAEGEVPELGHLLPNLLSGSSLAFLRRELPSKWHSSLDLSAKIELSKQLLKGMKEENFGKKEEKVVEEEEDEEESEEDEEEEEEEDERKESTTKGWTDKKSKMSASLVNKQRFQLPQRVAPYFRKSEEDTRTNIVIPAGRTLKLSCKAGGQPEPQVVWRKGNEEILRESESKTGSLYQLRKWSLELEDAAEARKF</sequence>
<keyword evidence="3" id="KW-1185">Reference proteome</keyword>
<dbReference type="Gene3D" id="2.60.40.10">
    <property type="entry name" value="Immunoglobulins"/>
    <property type="match status" value="2"/>
</dbReference>
<dbReference type="InterPro" id="IPR036179">
    <property type="entry name" value="Ig-like_dom_sf"/>
</dbReference>
<dbReference type="SMART" id="SM00409">
    <property type="entry name" value="IG"/>
    <property type="match status" value="1"/>
</dbReference>
<evidence type="ECO:0000313" key="3">
    <source>
        <dbReference type="Proteomes" id="UP000887563"/>
    </source>
</evidence>
<dbReference type="PANTHER" id="PTHR19890:SF10">
    <property type="entry name" value="FIBROBLAST GROWTH FACTOR RECEPTOR-LIKE 1"/>
    <property type="match status" value="1"/>
</dbReference>
<dbReference type="AlphaFoldDB" id="A0A914N8N3"/>
<dbReference type="InterPro" id="IPR013783">
    <property type="entry name" value="Ig-like_fold"/>
</dbReference>
<accession>A0A914N8N3</accession>
<organism evidence="3 4">
    <name type="scientific">Meloidogyne incognita</name>
    <name type="common">Southern root-knot nematode worm</name>
    <name type="synonym">Oxyuris incognita</name>
    <dbReference type="NCBI Taxonomy" id="6306"/>
    <lineage>
        <taxon>Eukaryota</taxon>
        <taxon>Metazoa</taxon>
        <taxon>Ecdysozoa</taxon>
        <taxon>Nematoda</taxon>
        <taxon>Chromadorea</taxon>
        <taxon>Rhabditida</taxon>
        <taxon>Tylenchina</taxon>
        <taxon>Tylenchomorpha</taxon>
        <taxon>Tylenchoidea</taxon>
        <taxon>Meloidogynidae</taxon>
        <taxon>Meloidogyninae</taxon>
        <taxon>Meloidogyne</taxon>
        <taxon>Meloidogyne incognita group</taxon>
    </lineage>
</organism>
<dbReference type="WBParaSite" id="Minc3s04570g36566">
    <property type="protein sequence ID" value="Minc3s04570g36566"/>
    <property type="gene ID" value="Minc3s04570g36566"/>
</dbReference>
<dbReference type="InterPro" id="IPR007110">
    <property type="entry name" value="Ig-like_dom"/>
</dbReference>
<evidence type="ECO:0000313" key="4">
    <source>
        <dbReference type="WBParaSite" id="Minc3s04570g36566"/>
    </source>
</evidence>
<feature type="region of interest" description="Disordered" evidence="1">
    <location>
        <begin position="175"/>
        <end position="199"/>
    </location>
</feature>
<dbReference type="InterPro" id="IPR003599">
    <property type="entry name" value="Ig_sub"/>
</dbReference>
<proteinExistence type="predicted"/>
<evidence type="ECO:0000259" key="2">
    <source>
        <dbReference type="PROSITE" id="PS50835"/>
    </source>
</evidence>
<dbReference type="PROSITE" id="PS50835">
    <property type="entry name" value="IG_LIKE"/>
    <property type="match status" value="2"/>
</dbReference>
<feature type="domain" description="Ig-like" evidence="2">
    <location>
        <begin position="352"/>
        <end position="426"/>
    </location>
</feature>
<dbReference type="Proteomes" id="UP000887563">
    <property type="component" value="Unplaced"/>
</dbReference>
<dbReference type="InterPro" id="IPR052615">
    <property type="entry name" value="FGFRL"/>
</dbReference>
<protein>
    <submittedName>
        <fullName evidence="4">Ig-like domain-containing protein</fullName>
    </submittedName>
</protein>
<feature type="compositionally biased region" description="Low complexity" evidence="1">
    <location>
        <begin position="178"/>
        <end position="199"/>
    </location>
</feature>
<feature type="compositionally biased region" description="Acidic residues" evidence="1">
    <location>
        <begin position="296"/>
        <end position="318"/>
    </location>
</feature>
<feature type="domain" description="Ig-like" evidence="2">
    <location>
        <begin position="8"/>
        <end position="83"/>
    </location>
</feature>
<dbReference type="InterPro" id="IPR003598">
    <property type="entry name" value="Ig_sub2"/>
</dbReference>
<dbReference type="InterPro" id="IPR013098">
    <property type="entry name" value="Ig_I-set"/>
</dbReference>
<reference evidence="4" key="1">
    <citation type="submission" date="2022-11" db="UniProtKB">
        <authorList>
            <consortium name="WormBaseParasite"/>
        </authorList>
    </citation>
    <scope>IDENTIFICATION</scope>
</reference>
<dbReference type="Pfam" id="PF07679">
    <property type="entry name" value="I-set"/>
    <property type="match status" value="2"/>
</dbReference>
<evidence type="ECO:0000256" key="1">
    <source>
        <dbReference type="SAM" id="MobiDB-lite"/>
    </source>
</evidence>
<dbReference type="PANTHER" id="PTHR19890">
    <property type="entry name" value="FIBROBLAST GROWTH FACTOR RECEPTOR"/>
    <property type="match status" value="1"/>
</dbReference>
<feature type="compositionally biased region" description="Basic and acidic residues" evidence="1">
    <location>
        <begin position="319"/>
        <end position="332"/>
    </location>
</feature>
<dbReference type="FunFam" id="2.60.40.10:FF:001641">
    <property type="entry name" value="Myoblast growth factor receptor egl-15"/>
    <property type="match status" value="1"/>
</dbReference>
<name>A0A914N8N3_MELIC</name>
<dbReference type="SMART" id="SM00408">
    <property type="entry name" value="IGc2"/>
    <property type="match status" value="2"/>
</dbReference>